<name>A0A7S4AUF9_9STRA</name>
<reference evidence="2" key="1">
    <citation type="submission" date="2021-01" db="EMBL/GenBank/DDBJ databases">
        <authorList>
            <person name="Corre E."/>
            <person name="Pelletier E."/>
            <person name="Niang G."/>
            <person name="Scheremetjew M."/>
            <person name="Finn R."/>
            <person name="Kale V."/>
            <person name="Holt S."/>
            <person name="Cochrane G."/>
            <person name="Meng A."/>
            <person name="Brown T."/>
            <person name="Cohen L."/>
        </authorList>
    </citation>
    <scope>NUCLEOTIDE SEQUENCE</scope>
    <source>
        <strain evidence="2">10249 10 AB</strain>
    </source>
</reference>
<feature type="signal peptide" evidence="1">
    <location>
        <begin position="1"/>
        <end position="27"/>
    </location>
</feature>
<dbReference type="AlphaFoldDB" id="A0A7S4AUF9"/>
<dbReference type="GO" id="GO:0051603">
    <property type="term" value="P:proteolysis involved in protein catabolic process"/>
    <property type="evidence" value="ECO:0007669"/>
    <property type="project" value="InterPro"/>
</dbReference>
<feature type="chain" id="PRO_5031355074" description="Proteasome subunit beta" evidence="1">
    <location>
        <begin position="28"/>
        <end position="255"/>
    </location>
</feature>
<evidence type="ECO:0008006" key="3">
    <source>
        <dbReference type="Google" id="ProtNLM"/>
    </source>
</evidence>
<dbReference type="InterPro" id="IPR001353">
    <property type="entry name" value="Proteasome_sua/b"/>
</dbReference>
<proteinExistence type="predicted"/>
<dbReference type="PANTHER" id="PTHR32194:SF10">
    <property type="entry name" value="PROTEASOME SUBUNIT BETA TYPE-3"/>
    <property type="match status" value="1"/>
</dbReference>
<evidence type="ECO:0000313" key="2">
    <source>
        <dbReference type="EMBL" id="CAE0727129.1"/>
    </source>
</evidence>
<dbReference type="GO" id="GO:0005737">
    <property type="term" value="C:cytoplasm"/>
    <property type="evidence" value="ECO:0007669"/>
    <property type="project" value="TreeGrafter"/>
</dbReference>
<accession>A0A7S4AUF9</accession>
<dbReference type="GO" id="GO:0005839">
    <property type="term" value="C:proteasome core complex"/>
    <property type="evidence" value="ECO:0007669"/>
    <property type="project" value="InterPro"/>
</dbReference>
<protein>
    <recommendedName>
        <fullName evidence="3">Proteasome subunit beta</fullName>
    </recommendedName>
</protein>
<dbReference type="InterPro" id="IPR023333">
    <property type="entry name" value="Proteasome_suB-type"/>
</dbReference>
<dbReference type="PANTHER" id="PTHR32194">
    <property type="entry name" value="METALLOPROTEASE TLDD"/>
    <property type="match status" value="1"/>
</dbReference>
<dbReference type="InterPro" id="IPR029055">
    <property type="entry name" value="Ntn_hydrolases_N"/>
</dbReference>
<sequence length="255" mass="27924">MNFPSPIYFVCYLFVVLVATTRRCCYAQQQNPMTMNGGSLMAMAGDECVALAVDKRFGSGPQMVNIAPRHVWVPHPNLMLAFSGLDGDVQSLSEELQMEVAAKRNRALGFSVAGLRVGGDGDSSDETEERRSRISPHALACLTSHVLYQKRGYYVEPLVVGLMEGTRKPFLCAMDMIGAQSFSQSFICSGAASTSLYGTAEALWRPNMKPKDLLECCGKVFQSALERDCLSGYGILIYLITKDGIAEYDLASRND</sequence>
<organism evidence="2">
    <name type="scientific">Pseudo-nitzschia australis</name>
    <dbReference type="NCBI Taxonomy" id="44445"/>
    <lineage>
        <taxon>Eukaryota</taxon>
        <taxon>Sar</taxon>
        <taxon>Stramenopiles</taxon>
        <taxon>Ochrophyta</taxon>
        <taxon>Bacillariophyta</taxon>
        <taxon>Bacillariophyceae</taxon>
        <taxon>Bacillariophycidae</taxon>
        <taxon>Bacillariales</taxon>
        <taxon>Bacillariaceae</taxon>
        <taxon>Pseudo-nitzschia</taxon>
    </lineage>
</organism>
<keyword evidence="1" id="KW-0732">Signal</keyword>
<dbReference type="SUPFAM" id="SSF56235">
    <property type="entry name" value="N-terminal nucleophile aminohydrolases (Ntn hydrolases)"/>
    <property type="match status" value="1"/>
</dbReference>
<dbReference type="EMBL" id="HBIX01029694">
    <property type="protein sequence ID" value="CAE0727129.1"/>
    <property type="molecule type" value="Transcribed_RNA"/>
</dbReference>
<evidence type="ECO:0000256" key="1">
    <source>
        <dbReference type="SAM" id="SignalP"/>
    </source>
</evidence>
<dbReference type="Gene3D" id="3.60.20.10">
    <property type="entry name" value="Glutamine Phosphoribosylpyrophosphate, subunit 1, domain 1"/>
    <property type="match status" value="1"/>
</dbReference>
<gene>
    <name evidence="2" type="ORF">PAUS00366_LOCUS19889</name>
</gene>
<dbReference type="Pfam" id="PF00227">
    <property type="entry name" value="Proteasome"/>
    <property type="match status" value="2"/>
</dbReference>